<evidence type="ECO:0000313" key="7">
    <source>
        <dbReference type="EMBL" id="KXA27821.1"/>
    </source>
</evidence>
<evidence type="ECO:0000256" key="5">
    <source>
        <dbReference type="ARBA" id="ARBA00023284"/>
    </source>
</evidence>
<dbReference type="RefSeq" id="WP_060800783.1">
    <property type="nucleotide sequence ID" value="NZ_KQ957105.1"/>
</dbReference>
<dbReference type="Pfam" id="PF07992">
    <property type="entry name" value="Pyr_redox_2"/>
    <property type="match status" value="1"/>
</dbReference>
<comment type="caution">
    <text evidence="7">The sequence shown here is derived from an EMBL/GenBank/DDBJ whole genome shotgun (WGS) entry which is preliminary data.</text>
</comment>
<keyword evidence="2" id="KW-0274">FAD</keyword>
<keyword evidence="3" id="KW-0560">Oxidoreductase</keyword>
<sequence>MNTYDLIIIGGGAAGLSSAIYAGRALLKTLVIEKFSYGGRVNDTPKIINYPGFKEISGRDLINEFRKQAEGFPTNEFAFGTVKEIEKTEDGFVLRTLRRREYTAKAVIIATGTYAKMLNVPGETEFAGRGVSYCSTCDADYFKDKDIHILGSGDLALEEADYLSNFANSINMIIIHEEGKFDGNKLEVERIMKNPKISYTWNSKLEGINGNERVNSLDILDLSDNTKTRVTSDGIFIFAGMSPNSNFVKNLVEVDDFGFIKTDEAMRTSVEGIFAAGDIRDKALRQIVTAANDGAVATVYAERYIRKRGVL</sequence>
<evidence type="ECO:0000313" key="8">
    <source>
        <dbReference type="Proteomes" id="UP000070174"/>
    </source>
</evidence>
<dbReference type="Proteomes" id="UP000070174">
    <property type="component" value="Unassembled WGS sequence"/>
</dbReference>
<dbReference type="AlphaFoldDB" id="A0A133PH05"/>
<gene>
    <name evidence="7" type="ORF">HMPREF3229_01892</name>
</gene>
<dbReference type="SUPFAM" id="SSF51905">
    <property type="entry name" value="FAD/NAD(P)-binding domain"/>
    <property type="match status" value="2"/>
</dbReference>
<evidence type="ECO:0000256" key="2">
    <source>
        <dbReference type="ARBA" id="ARBA00022827"/>
    </source>
</evidence>
<reference evidence="7 8" key="1">
    <citation type="submission" date="2016-01" db="EMBL/GenBank/DDBJ databases">
        <authorList>
            <person name="Oliw E.H."/>
        </authorList>
    </citation>
    <scope>NUCLEOTIDE SEQUENCE [LARGE SCALE GENOMIC DNA]</scope>
    <source>
        <strain evidence="7 8">CMW7756A</strain>
    </source>
</reference>
<dbReference type="GO" id="GO:0016668">
    <property type="term" value="F:oxidoreductase activity, acting on a sulfur group of donors, NAD(P) as acceptor"/>
    <property type="evidence" value="ECO:0007669"/>
    <property type="project" value="UniProtKB-ARBA"/>
</dbReference>
<dbReference type="PANTHER" id="PTHR48105">
    <property type="entry name" value="THIOREDOXIN REDUCTASE 1-RELATED-RELATED"/>
    <property type="match status" value="1"/>
</dbReference>
<dbReference type="Gene3D" id="3.50.50.60">
    <property type="entry name" value="FAD/NAD(P)-binding domain"/>
    <property type="match status" value="2"/>
</dbReference>
<evidence type="ECO:0000256" key="3">
    <source>
        <dbReference type="ARBA" id="ARBA00023002"/>
    </source>
</evidence>
<name>A0A133PH05_9FIRM</name>
<evidence type="ECO:0000256" key="4">
    <source>
        <dbReference type="ARBA" id="ARBA00023157"/>
    </source>
</evidence>
<protein>
    <submittedName>
        <fullName evidence="7">Putative thioredoxin-disulfide reductase</fullName>
    </submittedName>
</protein>
<dbReference type="PATRIC" id="fig|54005.3.peg.1855"/>
<organism evidence="7">
    <name type="scientific">Peptoniphilus harei</name>
    <dbReference type="NCBI Taxonomy" id="54005"/>
    <lineage>
        <taxon>Bacteria</taxon>
        <taxon>Bacillati</taxon>
        <taxon>Bacillota</taxon>
        <taxon>Tissierellia</taxon>
        <taxon>Tissierellales</taxon>
        <taxon>Peptoniphilaceae</taxon>
        <taxon>Peptoniphilus</taxon>
    </lineage>
</organism>
<keyword evidence="4" id="KW-1015">Disulfide bond</keyword>
<dbReference type="PRINTS" id="PR00469">
    <property type="entry name" value="PNDRDTASEII"/>
</dbReference>
<dbReference type="PRINTS" id="PR00368">
    <property type="entry name" value="FADPNR"/>
</dbReference>
<dbReference type="PROSITE" id="PS00573">
    <property type="entry name" value="PYRIDINE_REDOX_2"/>
    <property type="match status" value="1"/>
</dbReference>
<dbReference type="EMBL" id="LRQE01000050">
    <property type="protein sequence ID" value="KXA27821.1"/>
    <property type="molecule type" value="Genomic_DNA"/>
</dbReference>
<dbReference type="InterPro" id="IPR023753">
    <property type="entry name" value="FAD/NAD-binding_dom"/>
</dbReference>
<keyword evidence="1" id="KW-0285">Flavoprotein</keyword>
<keyword evidence="5" id="KW-0676">Redox-active center</keyword>
<feature type="domain" description="FAD/NAD(P)-binding" evidence="6">
    <location>
        <begin position="4"/>
        <end position="294"/>
    </location>
</feature>
<dbReference type="InterPro" id="IPR050097">
    <property type="entry name" value="Ferredoxin-NADP_redctase_2"/>
</dbReference>
<dbReference type="InterPro" id="IPR008255">
    <property type="entry name" value="Pyr_nucl-diS_OxRdtase_2_AS"/>
</dbReference>
<proteinExistence type="predicted"/>
<accession>A0A133PH05</accession>
<dbReference type="InterPro" id="IPR036188">
    <property type="entry name" value="FAD/NAD-bd_sf"/>
</dbReference>
<evidence type="ECO:0000259" key="6">
    <source>
        <dbReference type="Pfam" id="PF07992"/>
    </source>
</evidence>
<evidence type="ECO:0000256" key="1">
    <source>
        <dbReference type="ARBA" id="ARBA00022630"/>
    </source>
</evidence>